<gene>
    <name evidence="1" type="ORF">HMPREF3185_02147</name>
</gene>
<proteinExistence type="predicted"/>
<accession>A0A134AZL7</accession>
<comment type="caution">
    <text evidence="1">The sequence shown here is derived from an EMBL/GenBank/DDBJ whole genome shotgun (WGS) entry which is preliminary data.</text>
</comment>
<reference evidence="2" key="1">
    <citation type="submission" date="2016-01" db="EMBL/GenBank/DDBJ databases">
        <authorList>
            <person name="Mitreva M."/>
            <person name="Pepin K.H."/>
            <person name="Mihindukulasuriya K.A."/>
            <person name="Fulton R."/>
            <person name="Fronick C."/>
            <person name="O'Laughlin M."/>
            <person name="Miner T."/>
            <person name="Herter B."/>
            <person name="Rosa B.A."/>
            <person name="Cordes M."/>
            <person name="Tomlinson C."/>
            <person name="Wollam A."/>
            <person name="Palsikar V.B."/>
            <person name="Mardis E.R."/>
            <person name="Wilson R.K."/>
        </authorList>
    </citation>
    <scope>NUCLEOTIDE SEQUENCE [LARGE SCALE GENOMIC DNA]</scope>
    <source>
        <strain evidence="2">KA00683</strain>
    </source>
</reference>
<protein>
    <submittedName>
        <fullName evidence="1">Uncharacterized protein</fullName>
    </submittedName>
</protein>
<organism evidence="1 2">
    <name type="scientific">Porphyromonas somerae</name>
    <dbReference type="NCBI Taxonomy" id="322095"/>
    <lineage>
        <taxon>Bacteria</taxon>
        <taxon>Pseudomonadati</taxon>
        <taxon>Bacteroidota</taxon>
        <taxon>Bacteroidia</taxon>
        <taxon>Bacteroidales</taxon>
        <taxon>Porphyromonadaceae</taxon>
        <taxon>Porphyromonas</taxon>
    </lineage>
</organism>
<dbReference type="AlphaFoldDB" id="A0A134AZL7"/>
<dbReference type="Proteomes" id="UP000070224">
    <property type="component" value="Unassembled WGS sequence"/>
</dbReference>
<sequence>MQVSHPSRVRELKLVISPVSRALNTSHPSRVRELKRRANRQVTHYYYVAPLPGA</sequence>
<evidence type="ECO:0000313" key="1">
    <source>
        <dbReference type="EMBL" id="KXB73122.1"/>
    </source>
</evidence>
<name>A0A134AZL7_9PORP</name>
<dbReference type="EMBL" id="LSDK01000145">
    <property type="protein sequence ID" value="KXB73122.1"/>
    <property type="molecule type" value="Genomic_DNA"/>
</dbReference>
<dbReference type="PATRIC" id="fig|322095.3.peg.2119"/>
<evidence type="ECO:0000313" key="2">
    <source>
        <dbReference type="Proteomes" id="UP000070224"/>
    </source>
</evidence>
<keyword evidence="2" id="KW-1185">Reference proteome</keyword>